<sequence length="62" mass="7101">MAKADHKWYYNVATGEVTQGKQSGWENRMGPYDSEEEARHALDIAEQRNAAADAQDDEWDED</sequence>
<dbReference type="RefSeq" id="WP_092284174.1">
    <property type="nucleotide sequence ID" value="NZ_FOPJ01000002.1"/>
</dbReference>
<feature type="compositionally biased region" description="Basic and acidic residues" evidence="1">
    <location>
        <begin position="37"/>
        <end position="46"/>
    </location>
</feature>
<proteinExistence type="predicted"/>
<evidence type="ECO:0000313" key="3">
    <source>
        <dbReference type="Proteomes" id="UP000199065"/>
    </source>
</evidence>
<protein>
    <recommendedName>
        <fullName evidence="4">Sporulation related domain-containing protein</fullName>
    </recommendedName>
</protein>
<reference evidence="2 3" key="1">
    <citation type="submission" date="2016-10" db="EMBL/GenBank/DDBJ databases">
        <authorList>
            <person name="de Groot N.N."/>
        </authorList>
    </citation>
    <scope>NUCLEOTIDE SEQUENCE [LARGE SCALE GENOMIC DNA]</scope>
    <source>
        <strain>J11</strain>
        <strain evidence="3">PG 39</strain>
    </source>
</reference>
<gene>
    <name evidence="2" type="ORF">SAMN05660282_00564</name>
</gene>
<evidence type="ECO:0000256" key="1">
    <source>
        <dbReference type="SAM" id="MobiDB-lite"/>
    </source>
</evidence>
<dbReference type="STRING" id="185761.SAMN05660282_00564"/>
<dbReference type="EMBL" id="FOPJ01000002">
    <property type="protein sequence ID" value="SFG30382.1"/>
    <property type="molecule type" value="Genomic_DNA"/>
</dbReference>
<dbReference type="Proteomes" id="UP000199065">
    <property type="component" value="Unassembled WGS sequence"/>
</dbReference>
<accession>A0A1I2QPM1</accession>
<feature type="region of interest" description="Disordered" evidence="1">
    <location>
        <begin position="19"/>
        <end position="62"/>
    </location>
</feature>
<evidence type="ECO:0008006" key="4">
    <source>
        <dbReference type="Google" id="ProtNLM"/>
    </source>
</evidence>
<name>A0A1I2QPM1_9CORY</name>
<evidence type="ECO:0000313" key="2">
    <source>
        <dbReference type="EMBL" id="SFG30382.1"/>
    </source>
</evidence>
<dbReference type="AlphaFoldDB" id="A0A1I2QPM1"/>
<keyword evidence="3" id="KW-1185">Reference proteome</keyword>
<organism evidence="2 3">
    <name type="scientific">Corynebacterium spheniscorum</name>
    <dbReference type="NCBI Taxonomy" id="185761"/>
    <lineage>
        <taxon>Bacteria</taxon>
        <taxon>Bacillati</taxon>
        <taxon>Actinomycetota</taxon>
        <taxon>Actinomycetes</taxon>
        <taxon>Mycobacteriales</taxon>
        <taxon>Corynebacteriaceae</taxon>
        <taxon>Corynebacterium</taxon>
    </lineage>
</organism>